<dbReference type="CDD" id="cd00027">
    <property type="entry name" value="BRCT"/>
    <property type="match status" value="1"/>
</dbReference>
<dbReference type="Gene3D" id="3.40.50.20">
    <property type="match status" value="1"/>
</dbReference>
<dbReference type="PANTHER" id="PTHR43585:SF2">
    <property type="entry name" value="ATP-GRASP ENZYME FSQD"/>
    <property type="match status" value="1"/>
</dbReference>
<dbReference type="GO" id="GO:0016874">
    <property type="term" value="F:ligase activity"/>
    <property type="evidence" value="ECO:0007669"/>
    <property type="project" value="UniProtKB-KW"/>
</dbReference>
<evidence type="ECO:0000256" key="1">
    <source>
        <dbReference type="ARBA" id="ARBA00022598"/>
    </source>
</evidence>
<dbReference type="Pfam" id="PF02655">
    <property type="entry name" value="ATP-grasp_3"/>
    <property type="match status" value="1"/>
</dbReference>
<evidence type="ECO:0000313" key="7">
    <source>
        <dbReference type="Proteomes" id="UP000253215"/>
    </source>
</evidence>
<proteinExistence type="predicted"/>
<dbReference type="InterPro" id="IPR011761">
    <property type="entry name" value="ATP-grasp"/>
</dbReference>
<dbReference type="InterPro" id="IPR003806">
    <property type="entry name" value="ATP-grasp_PylC-type"/>
</dbReference>
<evidence type="ECO:0000256" key="2">
    <source>
        <dbReference type="ARBA" id="ARBA00022741"/>
    </source>
</evidence>
<keyword evidence="3 4" id="KW-0067">ATP-binding</keyword>
<evidence type="ECO:0000313" key="6">
    <source>
        <dbReference type="EMBL" id="RCW16691.1"/>
    </source>
</evidence>
<gene>
    <name evidence="6" type="ORF">CAC02_07080</name>
</gene>
<dbReference type="GO" id="GO:0046872">
    <property type="term" value="F:metal ion binding"/>
    <property type="evidence" value="ECO:0007669"/>
    <property type="project" value="InterPro"/>
</dbReference>
<dbReference type="SUPFAM" id="SSF56059">
    <property type="entry name" value="Glutathione synthetase ATP-binding domain-like"/>
    <property type="match status" value="1"/>
</dbReference>
<feature type="domain" description="ATP-grasp" evidence="5">
    <location>
        <begin position="113"/>
        <end position="295"/>
    </location>
</feature>
<protein>
    <recommendedName>
        <fullName evidence="5">ATP-grasp domain-containing protein</fullName>
    </recommendedName>
</protein>
<keyword evidence="2 4" id="KW-0547">Nucleotide-binding</keyword>
<evidence type="ECO:0000256" key="3">
    <source>
        <dbReference type="ARBA" id="ARBA00022840"/>
    </source>
</evidence>
<sequence length="397" mass="45606">MIINRWQDNFADYKKLINHNVHEIIYITNAEGAKYIQNYEVKCTEHLVVDSLSDKKILCAIFQDLLNKYQCIDRVVAMSEMDIAIAGYLRSKYKISGMSEQTALNFTDKVCMKNALSGKGILFPKYTSNINKIDELTFPIILKPRNGASSEGVVKLSDYSEYYDYCQENILENYEAEEYIDGSIYHVDGFCFQGKLGFAKASEYINTPYDYIRGKTIGSIFCADNVFSDRVFSFTEVVLSALGLQDSVFHLEFIEHGDEFYFLEVGARQGGGEIVPMYKKLYNMDLIKLSFNLQIGVEKVPLFEKKDERVAAFLLFPEPSQLPDKVKEITMFNLESQVYQISPKIGENMEEGGGYYFNSGRFLFYGDSKQVIKDVNYVMSNFRITMSREKNNEIDDN</sequence>
<dbReference type="Gene3D" id="3.30.1490.20">
    <property type="entry name" value="ATP-grasp fold, A domain"/>
    <property type="match status" value="1"/>
</dbReference>
<evidence type="ECO:0000256" key="4">
    <source>
        <dbReference type="PROSITE-ProRule" id="PRU00409"/>
    </source>
</evidence>
<reference evidence="6 7" key="1">
    <citation type="journal article" date="2018" name="Sci. Rep.">
        <title>Network-guided genomic and metagenomic analysis of the faecal microbiota of the critically endangered kakapo.</title>
        <authorList>
            <person name="Waite D.W."/>
            <person name="Dsouza M."/>
            <person name="Sekiguchi Y."/>
            <person name="Hugenholtz P."/>
            <person name="Taylor M.W."/>
        </authorList>
    </citation>
    <scope>NUCLEOTIDE SEQUENCE [LARGE SCALE GENOMIC DNA]</scope>
    <source>
        <strain evidence="6 7">BI02</strain>
    </source>
</reference>
<evidence type="ECO:0000259" key="5">
    <source>
        <dbReference type="PROSITE" id="PS50975"/>
    </source>
</evidence>
<keyword evidence="1" id="KW-0436">Ligase</keyword>
<comment type="caution">
    <text evidence="6">The sequence shown here is derived from an EMBL/GenBank/DDBJ whole genome shotgun (WGS) entry which is preliminary data.</text>
</comment>
<accession>A0A368UCK4</accession>
<dbReference type="EMBL" id="NETH01000032">
    <property type="protein sequence ID" value="RCW16691.1"/>
    <property type="molecule type" value="Genomic_DNA"/>
</dbReference>
<dbReference type="GO" id="GO:0005524">
    <property type="term" value="F:ATP binding"/>
    <property type="evidence" value="ECO:0007669"/>
    <property type="project" value="UniProtKB-UniRule"/>
</dbReference>
<dbReference type="PANTHER" id="PTHR43585">
    <property type="entry name" value="FUMIPYRROLE BIOSYNTHESIS PROTEIN C"/>
    <property type="match status" value="1"/>
</dbReference>
<dbReference type="InterPro" id="IPR052032">
    <property type="entry name" value="ATP-dep_AA_Ligase"/>
</dbReference>
<dbReference type="PROSITE" id="PS50975">
    <property type="entry name" value="ATP_GRASP"/>
    <property type="match status" value="1"/>
</dbReference>
<dbReference type="AlphaFoldDB" id="A0A368UCK4"/>
<dbReference type="InterPro" id="IPR013815">
    <property type="entry name" value="ATP_grasp_subdomain_1"/>
</dbReference>
<name>A0A368UCK4_9STRE</name>
<dbReference type="Proteomes" id="UP000253215">
    <property type="component" value="Unassembled WGS sequence"/>
</dbReference>
<dbReference type="Gene3D" id="3.30.470.20">
    <property type="entry name" value="ATP-grasp fold, B domain"/>
    <property type="match status" value="1"/>
</dbReference>
<organism evidence="6 7">
    <name type="scientific">Streptococcus gallolyticus</name>
    <dbReference type="NCBI Taxonomy" id="315405"/>
    <lineage>
        <taxon>Bacteria</taxon>
        <taxon>Bacillati</taxon>
        <taxon>Bacillota</taxon>
        <taxon>Bacilli</taxon>
        <taxon>Lactobacillales</taxon>
        <taxon>Streptococcaceae</taxon>
        <taxon>Streptococcus</taxon>
    </lineage>
</organism>